<dbReference type="PANTHER" id="PTHR24567:SF26">
    <property type="entry name" value="REGULATORY PROTEIN YEIL"/>
    <property type="match status" value="1"/>
</dbReference>
<dbReference type="GO" id="GO:0005829">
    <property type="term" value="C:cytosol"/>
    <property type="evidence" value="ECO:0007669"/>
    <property type="project" value="TreeGrafter"/>
</dbReference>
<evidence type="ECO:0000256" key="3">
    <source>
        <dbReference type="ARBA" id="ARBA00023163"/>
    </source>
</evidence>
<dbReference type="InterPro" id="IPR000595">
    <property type="entry name" value="cNMP-bd_dom"/>
</dbReference>
<dbReference type="GO" id="GO:0003677">
    <property type="term" value="F:DNA binding"/>
    <property type="evidence" value="ECO:0007669"/>
    <property type="project" value="UniProtKB-KW"/>
</dbReference>
<proteinExistence type="predicted"/>
<dbReference type="RefSeq" id="WP_123897525.1">
    <property type="nucleotide sequence ID" value="NZ_RPFJ01000010.1"/>
</dbReference>
<keyword evidence="3" id="KW-0804">Transcription</keyword>
<dbReference type="EMBL" id="RPFJ01000010">
    <property type="protein sequence ID" value="RPD97496.1"/>
    <property type="molecule type" value="Genomic_DNA"/>
</dbReference>
<accession>A0A3N4NWV9</accession>
<protein>
    <submittedName>
        <fullName evidence="5">Crp/Fnr family transcriptional regulator</fullName>
    </submittedName>
</protein>
<keyword evidence="1" id="KW-0805">Transcription regulation</keyword>
<evidence type="ECO:0000313" key="6">
    <source>
        <dbReference type="Proteomes" id="UP000270856"/>
    </source>
</evidence>
<keyword evidence="2" id="KW-0238">DNA-binding</keyword>
<feature type="domain" description="Cyclic nucleotide-binding" evidence="4">
    <location>
        <begin position="14"/>
        <end position="77"/>
    </location>
</feature>
<dbReference type="InterPro" id="IPR014710">
    <property type="entry name" value="RmlC-like_jellyroll"/>
</dbReference>
<reference evidence="5 6" key="1">
    <citation type="submission" date="2018-11" db="EMBL/GenBank/DDBJ databases">
        <title>Aureibaculum marinum gen. nov., sp. nov., a member of the family Flavobacteriaceae isolated from the Bohai Sea.</title>
        <authorList>
            <person name="Ji X."/>
        </authorList>
    </citation>
    <scope>NUCLEOTIDE SEQUENCE [LARGE SCALE GENOMIC DNA]</scope>
    <source>
        <strain evidence="5 6">BH-SD17</strain>
    </source>
</reference>
<dbReference type="Pfam" id="PF13545">
    <property type="entry name" value="HTH_Crp_2"/>
    <property type="match status" value="1"/>
</dbReference>
<dbReference type="InterPro" id="IPR012318">
    <property type="entry name" value="HTH_CRP"/>
</dbReference>
<dbReference type="InterPro" id="IPR036390">
    <property type="entry name" value="WH_DNA-bd_sf"/>
</dbReference>
<dbReference type="PANTHER" id="PTHR24567">
    <property type="entry name" value="CRP FAMILY TRANSCRIPTIONAL REGULATORY PROTEIN"/>
    <property type="match status" value="1"/>
</dbReference>
<evidence type="ECO:0000313" key="5">
    <source>
        <dbReference type="EMBL" id="RPD97496.1"/>
    </source>
</evidence>
<evidence type="ECO:0000259" key="4">
    <source>
        <dbReference type="PROSITE" id="PS50042"/>
    </source>
</evidence>
<keyword evidence="6" id="KW-1185">Reference proteome</keyword>
<organism evidence="5 6">
    <name type="scientific">Aureibaculum marinum</name>
    <dbReference type="NCBI Taxonomy" id="2487930"/>
    <lineage>
        <taxon>Bacteria</taxon>
        <taxon>Pseudomonadati</taxon>
        <taxon>Bacteroidota</taxon>
        <taxon>Flavobacteriia</taxon>
        <taxon>Flavobacteriales</taxon>
        <taxon>Flavobacteriaceae</taxon>
        <taxon>Aureibaculum</taxon>
    </lineage>
</organism>
<dbReference type="InterPro" id="IPR018490">
    <property type="entry name" value="cNMP-bd_dom_sf"/>
</dbReference>
<dbReference type="CDD" id="cd00038">
    <property type="entry name" value="CAP_ED"/>
    <property type="match status" value="1"/>
</dbReference>
<gene>
    <name evidence="5" type="ORF">EGM88_08380</name>
</gene>
<evidence type="ECO:0000256" key="2">
    <source>
        <dbReference type="ARBA" id="ARBA00023125"/>
    </source>
</evidence>
<dbReference type="SUPFAM" id="SSF51206">
    <property type="entry name" value="cAMP-binding domain-like"/>
    <property type="match status" value="1"/>
</dbReference>
<dbReference type="SUPFAM" id="SSF46785">
    <property type="entry name" value="Winged helix' DNA-binding domain"/>
    <property type="match status" value="1"/>
</dbReference>
<evidence type="ECO:0000256" key="1">
    <source>
        <dbReference type="ARBA" id="ARBA00023015"/>
    </source>
</evidence>
<dbReference type="Gene3D" id="1.10.10.10">
    <property type="entry name" value="Winged helix-like DNA-binding domain superfamily/Winged helix DNA-binding domain"/>
    <property type="match status" value="1"/>
</dbReference>
<sequence>MIKEKLTSYFNIVFEEELVNEIIKVGIYKRVKENDLLLDLGDKFDKIPLILSGAIKISHEDHNGDEIVLYYLEHGDTCTITFGSGLHGSKSEIRGVAEMDSEIIFIPVSKMDEWLAKYKSWRTFVIDSYNTRLSEMIEAIDTLAFMKMDERLFKYLSDKVKIMRNPILTTTHQQIAQDLNTSRVVISRLLKQLENEQKIKLFRNKIEVLEY</sequence>
<comment type="caution">
    <text evidence="5">The sequence shown here is derived from an EMBL/GenBank/DDBJ whole genome shotgun (WGS) entry which is preliminary data.</text>
</comment>
<dbReference type="Proteomes" id="UP000270856">
    <property type="component" value="Unassembled WGS sequence"/>
</dbReference>
<dbReference type="OrthoDB" id="9776746at2"/>
<dbReference type="Pfam" id="PF00027">
    <property type="entry name" value="cNMP_binding"/>
    <property type="match status" value="1"/>
</dbReference>
<dbReference type="GO" id="GO:0003700">
    <property type="term" value="F:DNA-binding transcription factor activity"/>
    <property type="evidence" value="ECO:0007669"/>
    <property type="project" value="TreeGrafter"/>
</dbReference>
<dbReference type="InterPro" id="IPR050397">
    <property type="entry name" value="Env_Response_Regulators"/>
</dbReference>
<dbReference type="AlphaFoldDB" id="A0A3N4NWV9"/>
<name>A0A3N4NWV9_9FLAO</name>
<dbReference type="PROSITE" id="PS50042">
    <property type="entry name" value="CNMP_BINDING_3"/>
    <property type="match status" value="1"/>
</dbReference>
<dbReference type="Gene3D" id="2.60.120.10">
    <property type="entry name" value="Jelly Rolls"/>
    <property type="match status" value="1"/>
</dbReference>
<dbReference type="InterPro" id="IPR036388">
    <property type="entry name" value="WH-like_DNA-bd_sf"/>
</dbReference>